<evidence type="ECO:0000256" key="1">
    <source>
        <dbReference type="SAM" id="MobiDB-lite"/>
    </source>
</evidence>
<dbReference type="PANTHER" id="PTHR13318:SF101">
    <property type="entry name" value="F-BOX_LRR PROTEIN"/>
    <property type="match status" value="1"/>
</dbReference>
<protein>
    <submittedName>
        <fullName evidence="2">DNA repair protein rhp7</fullName>
    </submittedName>
</protein>
<dbReference type="EMBL" id="GDJX01016786">
    <property type="protein sequence ID" value="JAT51150.1"/>
    <property type="molecule type" value="Transcribed_RNA"/>
</dbReference>
<organism evidence="2">
    <name type="scientific">Anthurium amnicola</name>
    <dbReference type="NCBI Taxonomy" id="1678845"/>
    <lineage>
        <taxon>Eukaryota</taxon>
        <taxon>Viridiplantae</taxon>
        <taxon>Streptophyta</taxon>
        <taxon>Embryophyta</taxon>
        <taxon>Tracheophyta</taxon>
        <taxon>Spermatophyta</taxon>
        <taxon>Magnoliopsida</taxon>
        <taxon>Liliopsida</taxon>
        <taxon>Araceae</taxon>
        <taxon>Pothoideae</taxon>
        <taxon>Potheae</taxon>
        <taxon>Anthurium</taxon>
    </lineage>
</organism>
<evidence type="ECO:0000313" key="2">
    <source>
        <dbReference type="EMBL" id="JAT51150.1"/>
    </source>
</evidence>
<feature type="compositionally biased region" description="Basic and acidic residues" evidence="1">
    <location>
        <begin position="121"/>
        <end position="133"/>
    </location>
</feature>
<dbReference type="SUPFAM" id="SSF52047">
    <property type="entry name" value="RNI-like"/>
    <property type="match status" value="1"/>
</dbReference>
<dbReference type="InterPro" id="IPR032675">
    <property type="entry name" value="LRR_dom_sf"/>
</dbReference>
<feature type="region of interest" description="Disordered" evidence="1">
    <location>
        <begin position="1"/>
        <end position="208"/>
    </location>
</feature>
<feature type="compositionally biased region" description="Low complexity" evidence="1">
    <location>
        <begin position="165"/>
        <end position="176"/>
    </location>
</feature>
<dbReference type="InterPro" id="IPR001611">
    <property type="entry name" value="Leu-rich_rpt"/>
</dbReference>
<proteinExistence type="predicted"/>
<feature type="compositionally biased region" description="Acidic residues" evidence="1">
    <location>
        <begin position="364"/>
        <end position="373"/>
    </location>
</feature>
<dbReference type="SMART" id="SM00367">
    <property type="entry name" value="LRR_CC"/>
    <property type="match status" value="6"/>
</dbReference>
<dbReference type="Gene3D" id="3.80.10.10">
    <property type="entry name" value="Ribonuclease Inhibitor"/>
    <property type="match status" value="2"/>
</dbReference>
<name>A0A1D1Y930_9ARAE</name>
<dbReference type="InterPro" id="IPR006553">
    <property type="entry name" value="Leu-rich_rpt_Cys-con_subtyp"/>
</dbReference>
<dbReference type="GO" id="GO:0031146">
    <property type="term" value="P:SCF-dependent proteasomal ubiquitin-dependent protein catabolic process"/>
    <property type="evidence" value="ECO:0007669"/>
    <property type="project" value="TreeGrafter"/>
</dbReference>
<reference evidence="2" key="1">
    <citation type="submission" date="2015-07" db="EMBL/GenBank/DDBJ databases">
        <title>Transcriptome Assembly of Anthurium amnicola.</title>
        <authorList>
            <person name="Suzuki J."/>
        </authorList>
    </citation>
    <scope>NUCLEOTIDE SEQUENCE</scope>
</reference>
<dbReference type="AlphaFoldDB" id="A0A1D1Y930"/>
<feature type="compositionally biased region" description="Low complexity" evidence="1">
    <location>
        <begin position="61"/>
        <end position="102"/>
    </location>
</feature>
<gene>
    <name evidence="2" type="primary">rhp7_7</name>
    <name evidence="2" type="ORF">g.42914</name>
</gene>
<dbReference type="PANTHER" id="PTHR13318">
    <property type="entry name" value="PARTNER OF PAIRED, ISOFORM B-RELATED"/>
    <property type="match status" value="1"/>
</dbReference>
<dbReference type="Pfam" id="PF13516">
    <property type="entry name" value="LRR_6"/>
    <property type="match status" value="2"/>
</dbReference>
<feature type="region of interest" description="Disordered" evidence="1">
    <location>
        <begin position="363"/>
        <end position="386"/>
    </location>
</feature>
<accession>A0A1D1Y930</accession>
<feature type="compositionally biased region" description="Basic and acidic residues" evidence="1">
    <location>
        <begin position="1"/>
        <end position="10"/>
    </location>
</feature>
<sequence length="877" mass="96199">MTVLRSREVLTPRSPPPQTPTPRKKKKPSPRAPPPPPAAAIEPSTPGRTDAPSATPRLTTAAAANVAASSPELGLGAPPLPGLGAPRRSLRLASRSPDAASAGSKGPAMGSGDGDSGELEWSEKKGKRARDADGVGGSACRSSHSEEEAGGRAVGFDLNFPVVESPSGNVPSGNGSKRTEEGGKAVDLSVSSESSSEEERLPQKLVSKSRAVRRRVELDRVIEIESDGEEVEVDMVACSGERFSWNEKGKGILVDDDVPSMEVADFLKFLDLKISHAYDLERGDRAEEEKRQARRYSEEEKGKHKLVVDEDWLTLGGHEANLGIESVRTTLELQPETLPANRRRESDRQKARELAPKFAFFKPEDEEESEGWDSTDSLKDDPADWPGPFSTAVKIINDREKRLQSRQLNSVAAVSKSPELKIEWMPSVNRRVGHFEHQVPSLRDMAVKALSENAAEIESLEGIPDELRHKLSWHICKSRKMDEHVLDLFVRGSPTEITVTDCSWATEEQFELIFGRADTNRLAVLQLDLCGRCLPDYILSSTLARSRDNLPSLTTISLKGAYRLSDDGLNALASSAPILSSLDLGQCSLITSAGIISLLEKLQRVLRELHLDDCNIDATLILPALNNLKKLEVLSVAGIESVTNRFVHGLVSVHGSDMKELVLTGCKQLTTTSVKAIGENCPQLCSLDLRDLGRLNDHALVHLANGCTSLRKLMLRHNPFSDKAIAALLEASGGSLAEISLNNIKEVSNFTAQAIAIRCSLNLRILDLSFCRKMTDEGLGLIVDSCSYLRILKVFGSRQVFRALLSFLLDKVQGTWTCYDDKEWRSTRLVAPPSHSDSRMQSPFLDVEQRYRLGLATEIYEHNILDLALLIFIKNDC</sequence>
<dbReference type="GO" id="GO:0019005">
    <property type="term" value="C:SCF ubiquitin ligase complex"/>
    <property type="evidence" value="ECO:0007669"/>
    <property type="project" value="TreeGrafter"/>
</dbReference>